<evidence type="ECO:0000313" key="1">
    <source>
        <dbReference type="EMBL" id="OAD74330.1"/>
    </source>
</evidence>
<dbReference type="Proteomes" id="UP000077315">
    <property type="component" value="Unassembled WGS sequence"/>
</dbReference>
<gene>
    <name evidence="1" type="ORF">PHYBLDRAFT_144777</name>
</gene>
<dbReference type="AlphaFoldDB" id="A0A163DZ68"/>
<name>A0A163DZ68_PHYB8</name>
<protein>
    <submittedName>
        <fullName evidence="1">Uncharacterized protein</fullName>
    </submittedName>
</protein>
<accession>A0A163DZ68</accession>
<dbReference type="InParanoid" id="A0A163DZ68"/>
<keyword evidence="2" id="KW-1185">Reference proteome</keyword>
<dbReference type="VEuPathDB" id="FungiDB:PHYBLDRAFT_144777"/>
<sequence length="90" mass="10313">MTGKNRYDCGNILSIDVISDGELDGNNKVRAYHSSWRTDELQTFISTIDELTVIHLKKISESLKKYIPYEKEVSISENLAVTLPDWCFSK</sequence>
<dbReference type="OrthoDB" id="2723699at2759"/>
<dbReference type="EMBL" id="KV440979">
    <property type="protein sequence ID" value="OAD74330.1"/>
    <property type="molecule type" value="Genomic_DNA"/>
</dbReference>
<organism evidence="1 2">
    <name type="scientific">Phycomyces blakesleeanus (strain ATCC 8743b / DSM 1359 / FGSC 10004 / NBRC 33097 / NRRL 1555)</name>
    <dbReference type="NCBI Taxonomy" id="763407"/>
    <lineage>
        <taxon>Eukaryota</taxon>
        <taxon>Fungi</taxon>
        <taxon>Fungi incertae sedis</taxon>
        <taxon>Mucoromycota</taxon>
        <taxon>Mucoromycotina</taxon>
        <taxon>Mucoromycetes</taxon>
        <taxon>Mucorales</taxon>
        <taxon>Phycomycetaceae</taxon>
        <taxon>Phycomyces</taxon>
    </lineage>
</organism>
<proteinExistence type="predicted"/>
<evidence type="ECO:0000313" key="2">
    <source>
        <dbReference type="Proteomes" id="UP000077315"/>
    </source>
</evidence>
<reference evidence="2" key="1">
    <citation type="submission" date="2015-06" db="EMBL/GenBank/DDBJ databases">
        <title>Expansion of signal transduction pathways in fungi by whole-genome duplication.</title>
        <authorList>
            <consortium name="DOE Joint Genome Institute"/>
            <person name="Corrochano L.M."/>
            <person name="Kuo A."/>
            <person name="Marcet-Houben M."/>
            <person name="Polaino S."/>
            <person name="Salamov A."/>
            <person name="Villalobos J.M."/>
            <person name="Alvarez M.I."/>
            <person name="Avalos J."/>
            <person name="Benito E.P."/>
            <person name="Benoit I."/>
            <person name="Burger G."/>
            <person name="Camino L.P."/>
            <person name="Canovas D."/>
            <person name="Cerda-Olmedo E."/>
            <person name="Cheng J.-F."/>
            <person name="Dominguez A."/>
            <person name="Elias M."/>
            <person name="Eslava A.P."/>
            <person name="Glaser F."/>
            <person name="Grimwood J."/>
            <person name="Gutierrez G."/>
            <person name="Heitman J."/>
            <person name="Henrissat B."/>
            <person name="Iturriaga E.A."/>
            <person name="Lang B.F."/>
            <person name="Lavin J.L."/>
            <person name="Lee S."/>
            <person name="Li W."/>
            <person name="Lindquist E."/>
            <person name="Lopez-Garcia S."/>
            <person name="Luque E.M."/>
            <person name="Marcos A.T."/>
            <person name="Martin J."/>
            <person name="McCluskey K."/>
            <person name="Medina H.R."/>
            <person name="Miralles-Duran A."/>
            <person name="Miyazaki A."/>
            <person name="Munoz-Torres E."/>
            <person name="Oguiza J.A."/>
            <person name="Ohm R."/>
            <person name="Olmedo M."/>
            <person name="Orejas M."/>
            <person name="Ortiz-Castellanos L."/>
            <person name="Pisabarro A.G."/>
            <person name="Rodriguez-Romero J."/>
            <person name="Ruiz-Herrera J."/>
            <person name="Ruiz-Vazquez R."/>
            <person name="Sanz C."/>
            <person name="Schackwitz W."/>
            <person name="Schmutz J."/>
            <person name="Shahriari M."/>
            <person name="Shelest E."/>
            <person name="Silva-Franco F."/>
            <person name="Soanes D."/>
            <person name="Syed K."/>
            <person name="Tagua V.G."/>
            <person name="Talbot N.J."/>
            <person name="Thon M."/>
            <person name="De vries R.P."/>
            <person name="Wiebenga A."/>
            <person name="Yadav J.S."/>
            <person name="Braun E.L."/>
            <person name="Baker S."/>
            <person name="Garre V."/>
            <person name="Horwitz B."/>
            <person name="Torres-Martinez S."/>
            <person name="Idnurm A."/>
            <person name="Herrera-Estrella A."/>
            <person name="Gabaldon T."/>
            <person name="Grigoriev I.V."/>
        </authorList>
    </citation>
    <scope>NUCLEOTIDE SEQUENCE [LARGE SCALE GENOMIC DNA]</scope>
    <source>
        <strain evidence="2">NRRL 1555(-)</strain>
    </source>
</reference>
<dbReference type="RefSeq" id="XP_018292370.1">
    <property type="nucleotide sequence ID" value="XM_018431285.1"/>
</dbReference>
<dbReference type="GeneID" id="28992191"/>